<dbReference type="STRING" id="1891224.BBP83_12370"/>
<dbReference type="PANTHER" id="PTHR18901">
    <property type="entry name" value="2-DEOXYGLUCOSE-6-PHOSPHATE PHOSPHATASE 2"/>
    <property type="match status" value="1"/>
</dbReference>
<dbReference type="SFLD" id="SFLDS00003">
    <property type="entry name" value="Haloacid_Dehalogenase"/>
    <property type="match status" value="1"/>
</dbReference>
<dbReference type="NCBIfam" id="TIGR01509">
    <property type="entry name" value="HAD-SF-IA-v3"/>
    <property type="match status" value="1"/>
</dbReference>
<dbReference type="InterPro" id="IPR023214">
    <property type="entry name" value="HAD_sf"/>
</dbReference>
<dbReference type="OrthoDB" id="9776368at2"/>
<comment type="caution">
    <text evidence="1">The sequence shown here is derived from an EMBL/GenBank/DDBJ whole genome shotgun (WGS) entry which is preliminary data.</text>
</comment>
<dbReference type="Gene3D" id="1.10.150.240">
    <property type="entry name" value="Putative phosphatase, domain 2"/>
    <property type="match status" value="1"/>
</dbReference>
<dbReference type="InterPro" id="IPR006439">
    <property type="entry name" value="HAD-SF_hydro_IA"/>
</dbReference>
<evidence type="ECO:0000313" key="1">
    <source>
        <dbReference type="EMBL" id="ODA12064.1"/>
    </source>
</evidence>
<dbReference type="Gene3D" id="3.40.50.1000">
    <property type="entry name" value="HAD superfamily/HAD-like"/>
    <property type="match status" value="1"/>
</dbReference>
<organism evidence="1 2">
    <name type="scientific">Acinetobacter celticus</name>
    <dbReference type="NCBI Taxonomy" id="1891224"/>
    <lineage>
        <taxon>Bacteria</taxon>
        <taxon>Pseudomonadati</taxon>
        <taxon>Pseudomonadota</taxon>
        <taxon>Gammaproteobacteria</taxon>
        <taxon>Moraxellales</taxon>
        <taxon>Moraxellaceae</taxon>
        <taxon>Acinetobacter</taxon>
    </lineage>
</organism>
<protein>
    <submittedName>
        <fullName evidence="1">Haloacid dehalogenase</fullName>
    </submittedName>
</protein>
<reference evidence="1 2" key="1">
    <citation type="submission" date="2016-07" db="EMBL/GenBank/DDBJ databases">
        <title>Acinetobacter sp. ANC 4603.</title>
        <authorList>
            <person name="Radolfova-Krizova L."/>
            <person name="Nemec A."/>
        </authorList>
    </citation>
    <scope>NUCLEOTIDE SEQUENCE [LARGE SCALE GENOMIC DNA]</scope>
    <source>
        <strain evidence="1 2">ANC 4603</strain>
    </source>
</reference>
<gene>
    <name evidence="1" type="ORF">BBP83_12370</name>
</gene>
<accession>A0A1C3CTJ8</accession>
<dbReference type="SUPFAM" id="SSF56784">
    <property type="entry name" value="HAD-like"/>
    <property type="match status" value="1"/>
</dbReference>
<dbReference type="InterPro" id="IPR041492">
    <property type="entry name" value="HAD_2"/>
</dbReference>
<dbReference type="EMBL" id="MBDL01000013">
    <property type="protein sequence ID" value="ODA12064.1"/>
    <property type="molecule type" value="Genomic_DNA"/>
</dbReference>
<evidence type="ECO:0000313" key="2">
    <source>
        <dbReference type="Proteomes" id="UP000186553"/>
    </source>
</evidence>
<dbReference type="InterPro" id="IPR023198">
    <property type="entry name" value="PGP-like_dom2"/>
</dbReference>
<dbReference type="Pfam" id="PF13419">
    <property type="entry name" value="HAD_2"/>
    <property type="match status" value="1"/>
</dbReference>
<proteinExistence type="predicted"/>
<keyword evidence="2" id="KW-1185">Reference proteome</keyword>
<dbReference type="AlphaFoldDB" id="A0A1C3CTJ8"/>
<name>A0A1C3CTJ8_9GAMM</name>
<dbReference type="PANTHER" id="PTHR18901:SF38">
    <property type="entry name" value="PSEUDOURIDINE-5'-PHOSPHATASE"/>
    <property type="match status" value="1"/>
</dbReference>
<dbReference type="InterPro" id="IPR036412">
    <property type="entry name" value="HAD-like_sf"/>
</dbReference>
<sequence>MLQNKKLVCFDLDGTLIDSVGIWNQVDAQLIYELSGQTVDLTIIQQQRDDQLKKFKQATDPYLEYCGFLQEHYSITQLAKKDIKIRRYAVSHYFLDNVIELKPQAEVFIHTLRRRGILTALTTTTSLSNILRYQQNNQKIYSKLNFKNDFDLILTRENVQNIKPHPEVYLKAIEYFKLQAKDCLIFEDSLIGIEAAQQAGIDVVAIYDQYSAHELTEIKAQAKYFVPDYVGLIQKYND</sequence>
<dbReference type="CDD" id="cd07505">
    <property type="entry name" value="HAD_BPGM-like"/>
    <property type="match status" value="1"/>
</dbReference>
<dbReference type="SFLD" id="SFLDG01129">
    <property type="entry name" value="C1.5:_HAD__Beta-PGM__Phosphata"/>
    <property type="match status" value="1"/>
</dbReference>
<dbReference type="GO" id="GO:0016791">
    <property type="term" value="F:phosphatase activity"/>
    <property type="evidence" value="ECO:0007669"/>
    <property type="project" value="TreeGrafter"/>
</dbReference>
<dbReference type="Proteomes" id="UP000186553">
    <property type="component" value="Unassembled WGS sequence"/>
</dbReference>
<dbReference type="RefSeq" id="WP_068889604.1">
    <property type="nucleotide sequence ID" value="NZ_CBCRUU010000021.1"/>
</dbReference>